<keyword evidence="10" id="KW-1185">Reference proteome</keyword>
<organism evidence="9 10">
    <name type="scientific">Romboutsia sedimentorum</name>
    <dbReference type="NCBI Taxonomy" id="1368474"/>
    <lineage>
        <taxon>Bacteria</taxon>
        <taxon>Bacillati</taxon>
        <taxon>Bacillota</taxon>
        <taxon>Clostridia</taxon>
        <taxon>Peptostreptococcales</taxon>
        <taxon>Peptostreptococcaceae</taxon>
        <taxon>Romboutsia</taxon>
    </lineage>
</organism>
<evidence type="ECO:0000256" key="4">
    <source>
        <dbReference type="ARBA" id="ARBA00022801"/>
    </source>
</evidence>
<evidence type="ECO:0000256" key="3">
    <source>
        <dbReference type="ARBA" id="ARBA00022741"/>
    </source>
</evidence>
<proteinExistence type="predicted"/>
<keyword evidence="2" id="KW-0479">Metal-binding</keyword>
<evidence type="ECO:0000256" key="5">
    <source>
        <dbReference type="ARBA" id="ARBA00023004"/>
    </source>
</evidence>
<keyword evidence="5" id="KW-0408">Iron</keyword>
<dbReference type="GO" id="GO:0008803">
    <property type="term" value="F:bis(5'-nucleosyl)-tetraphosphatase (symmetrical) activity"/>
    <property type="evidence" value="ECO:0007669"/>
    <property type="project" value="UniProtKB-EC"/>
</dbReference>
<feature type="coiled-coil region" evidence="7">
    <location>
        <begin position="58"/>
        <end position="85"/>
    </location>
</feature>
<keyword evidence="4 9" id="KW-0378">Hydrolase</keyword>
<evidence type="ECO:0000256" key="1">
    <source>
        <dbReference type="ARBA" id="ARBA00012506"/>
    </source>
</evidence>
<evidence type="ECO:0000256" key="6">
    <source>
        <dbReference type="ARBA" id="ARBA00049417"/>
    </source>
</evidence>
<comment type="caution">
    <text evidence="9">The sequence shown here is derived from an EMBL/GenBank/DDBJ whole genome shotgun (WGS) entry which is preliminary data.</text>
</comment>
<accession>A0ABT7E7C6</accession>
<evidence type="ECO:0000256" key="2">
    <source>
        <dbReference type="ARBA" id="ARBA00022723"/>
    </source>
</evidence>
<evidence type="ECO:0000259" key="8">
    <source>
        <dbReference type="SMART" id="SM00471"/>
    </source>
</evidence>
<keyword evidence="7" id="KW-0175">Coiled coil</keyword>
<dbReference type="CDD" id="cd00077">
    <property type="entry name" value="HDc"/>
    <property type="match status" value="1"/>
</dbReference>
<dbReference type="Proteomes" id="UP001301012">
    <property type="component" value="Unassembled WGS sequence"/>
</dbReference>
<evidence type="ECO:0000313" key="9">
    <source>
        <dbReference type="EMBL" id="MDK2562834.1"/>
    </source>
</evidence>
<dbReference type="SUPFAM" id="SSF109604">
    <property type="entry name" value="HD-domain/PDEase-like"/>
    <property type="match status" value="1"/>
</dbReference>
<protein>
    <recommendedName>
        <fullName evidence="1">bis(5'-nucleosyl)-tetraphosphatase (symmetrical)</fullName>
        <ecNumber evidence="1">3.6.1.41</ecNumber>
    </recommendedName>
</protein>
<dbReference type="InterPro" id="IPR005249">
    <property type="entry name" value="YqeK"/>
</dbReference>
<dbReference type="InterPro" id="IPR006674">
    <property type="entry name" value="HD_domain"/>
</dbReference>
<dbReference type="EMBL" id="JASKYM010000001">
    <property type="protein sequence ID" value="MDK2562834.1"/>
    <property type="molecule type" value="Genomic_DNA"/>
</dbReference>
<comment type="catalytic activity">
    <reaction evidence="6">
        <text>P(1),P(4)-bis(5'-adenosyl) tetraphosphate + H2O = 2 ADP + 2 H(+)</text>
        <dbReference type="Rhea" id="RHEA:24252"/>
        <dbReference type="ChEBI" id="CHEBI:15377"/>
        <dbReference type="ChEBI" id="CHEBI:15378"/>
        <dbReference type="ChEBI" id="CHEBI:58141"/>
        <dbReference type="ChEBI" id="CHEBI:456216"/>
        <dbReference type="EC" id="3.6.1.41"/>
    </reaction>
</comment>
<name>A0ABT7E7C6_9FIRM</name>
<dbReference type="Gene3D" id="1.10.3210.10">
    <property type="entry name" value="Hypothetical protein af1432"/>
    <property type="match status" value="1"/>
</dbReference>
<dbReference type="NCBIfam" id="TIGR00488">
    <property type="entry name" value="bis(5'-nucleosyl)-tetraphosphatase (symmetrical) YqeK"/>
    <property type="match status" value="1"/>
</dbReference>
<dbReference type="PANTHER" id="PTHR35795">
    <property type="entry name" value="SLR1885 PROTEIN"/>
    <property type="match status" value="1"/>
</dbReference>
<evidence type="ECO:0000256" key="7">
    <source>
        <dbReference type="SAM" id="Coils"/>
    </source>
</evidence>
<dbReference type="InterPro" id="IPR051094">
    <property type="entry name" value="Diverse_Catalytic_Enzymes"/>
</dbReference>
<dbReference type="Pfam" id="PF01966">
    <property type="entry name" value="HD"/>
    <property type="match status" value="1"/>
</dbReference>
<dbReference type="PANTHER" id="PTHR35795:SF1">
    <property type="entry name" value="BIS(5'-NUCLEOSYL)-TETRAPHOSPHATASE, SYMMETRICAL"/>
    <property type="match status" value="1"/>
</dbReference>
<feature type="domain" description="HD/PDEase" evidence="8">
    <location>
        <begin position="14"/>
        <end position="142"/>
    </location>
</feature>
<dbReference type="InterPro" id="IPR003607">
    <property type="entry name" value="HD/PDEase_dom"/>
</dbReference>
<sequence>MNLDDINKQLEKMLPKKRFKHSLNVANTSIKLSKIYNYDEEKAYLAGMIHDCAKYLNKEEVKYYVAKYKIELDDLEKNNLALSHSVIGCYIAKYEFKIEDEEIISAVKYHTTGKANMNLLEKILYIADLIEEDRSFPGVELLRKLIYGGSLDEALLISFNNTIKFVIDNEQLIHPRTIEARNYLMQQKSVLR</sequence>
<dbReference type="EC" id="3.6.1.41" evidence="1"/>
<reference evidence="9 10" key="1">
    <citation type="submission" date="2023-05" db="EMBL/GenBank/DDBJ databases">
        <title>Rombocin, a short stable natural nisin variant, displays selective antimicrobial activity against Listeria monocytogenes and employs dual mode of action to kill target bacterial strains.</title>
        <authorList>
            <person name="Wambui J."/>
            <person name="Stephan R."/>
            <person name="Kuipers O.P."/>
        </authorList>
    </citation>
    <scope>NUCLEOTIDE SEQUENCE [LARGE SCALE GENOMIC DNA]</scope>
    <source>
        <strain evidence="9 10">RC002</strain>
    </source>
</reference>
<keyword evidence="3" id="KW-0547">Nucleotide-binding</keyword>
<evidence type="ECO:0000313" key="10">
    <source>
        <dbReference type="Proteomes" id="UP001301012"/>
    </source>
</evidence>
<dbReference type="SMART" id="SM00471">
    <property type="entry name" value="HDc"/>
    <property type="match status" value="1"/>
</dbReference>
<gene>
    <name evidence="9" type="primary">yqeK</name>
    <name evidence="9" type="ORF">QOZ84_04670</name>
</gene>
<dbReference type="RefSeq" id="WP_284131791.1">
    <property type="nucleotide sequence ID" value="NZ_JASKYM010000001.1"/>
</dbReference>